<sequence length="97" mass="10346">MGTTEKLSVSLPSELVAKIRELLEAGQASSVSAFLAEAAEYKLSRTAQVTALLEAKIEALKVADPDEHQRIYDNGADFRAALAAGKALRDRNTEGDA</sequence>
<accession>A0A8J3UYD9</accession>
<evidence type="ECO:0000313" key="1">
    <source>
        <dbReference type="EMBL" id="GII54339.1"/>
    </source>
</evidence>
<dbReference type="CDD" id="cd22231">
    <property type="entry name" value="RHH_NikR_HicB-like"/>
    <property type="match status" value="1"/>
</dbReference>
<evidence type="ECO:0000313" key="2">
    <source>
        <dbReference type="Proteomes" id="UP000605992"/>
    </source>
</evidence>
<reference evidence="1" key="1">
    <citation type="submission" date="2021-01" db="EMBL/GenBank/DDBJ databases">
        <title>Whole genome shotgun sequence of Planotetraspora thailandica NBRC 104271.</title>
        <authorList>
            <person name="Komaki H."/>
            <person name="Tamura T."/>
        </authorList>
    </citation>
    <scope>NUCLEOTIDE SEQUENCE</scope>
    <source>
        <strain evidence="1">NBRC 104271</strain>
    </source>
</reference>
<evidence type="ECO:0008006" key="3">
    <source>
        <dbReference type="Google" id="ProtNLM"/>
    </source>
</evidence>
<dbReference type="RefSeq" id="WP_203944571.1">
    <property type="nucleotide sequence ID" value="NZ_BOOR01000017.1"/>
</dbReference>
<protein>
    <recommendedName>
        <fullName evidence="3">CopG family transcriptional regulator</fullName>
    </recommendedName>
</protein>
<organism evidence="1 2">
    <name type="scientific">Planotetraspora thailandica</name>
    <dbReference type="NCBI Taxonomy" id="487172"/>
    <lineage>
        <taxon>Bacteria</taxon>
        <taxon>Bacillati</taxon>
        <taxon>Actinomycetota</taxon>
        <taxon>Actinomycetes</taxon>
        <taxon>Streptosporangiales</taxon>
        <taxon>Streptosporangiaceae</taxon>
        <taxon>Planotetraspora</taxon>
    </lineage>
</organism>
<comment type="caution">
    <text evidence="1">The sequence shown here is derived from an EMBL/GenBank/DDBJ whole genome shotgun (WGS) entry which is preliminary data.</text>
</comment>
<dbReference type="AlphaFoldDB" id="A0A8J3UYD9"/>
<proteinExistence type="predicted"/>
<dbReference type="EMBL" id="BOOR01000017">
    <property type="protein sequence ID" value="GII54339.1"/>
    <property type="molecule type" value="Genomic_DNA"/>
</dbReference>
<dbReference type="Proteomes" id="UP000605992">
    <property type="component" value="Unassembled WGS sequence"/>
</dbReference>
<keyword evidence="2" id="KW-1185">Reference proteome</keyword>
<dbReference type="GO" id="GO:0006355">
    <property type="term" value="P:regulation of DNA-templated transcription"/>
    <property type="evidence" value="ECO:0007669"/>
    <property type="project" value="InterPro"/>
</dbReference>
<gene>
    <name evidence="1" type="ORF">Pth03_27280</name>
</gene>
<name>A0A8J3UYD9_9ACTN</name>